<dbReference type="HOGENOM" id="CLU_3052097_0_0_1"/>
<evidence type="ECO:0000313" key="2">
    <source>
        <dbReference type="EMBL" id="KIO19009.1"/>
    </source>
</evidence>
<evidence type="ECO:0000313" key="3">
    <source>
        <dbReference type="Proteomes" id="UP000054248"/>
    </source>
</evidence>
<accession>A0A0C3Q6N5</accession>
<name>A0A0C3Q6N5_9AGAM</name>
<evidence type="ECO:0000256" key="1">
    <source>
        <dbReference type="SAM" id="MobiDB-lite"/>
    </source>
</evidence>
<sequence length="54" mass="6268">MKSLTLLREREDRKAIAKSRKLELGKFVSPPEIPSKQIPLRSPLSLHNRFPTRT</sequence>
<protein>
    <submittedName>
        <fullName evidence="2">Uncharacterized protein</fullName>
    </submittedName>
</protein>
<reference evidence="2 3" key="1">
    <citation type="submission" date="2014-04" db="EMBL/GenBank/DDBJ databases">
        <authorList>
            <consortium name="DOE Joint Genome Institute"/>
            <person name="Kuo A."/>
            <person name="Girlanda M."/>
            <person name="Perotto S."/>
            <person name="Kohler A."/>
            <person name="Nagy L.G."/>
            <person name="Floudas D."/>
            <person name="Copeland A."/>
            <person name="Barry K.W."/>
            <person name="Cichocki N."/>
            <person name="Veneault-Fourrey C."/>
            <person name="LaButti K."/>
            <person name="Lindquist E.A."/>
            <person name="Lipzen A."/>
            <person name="Lundell T."/>
            <person name="Morin E."/>
            <person name="Murat C."/>
            <person name="Sun H."/>
            <person name="Tunlid A."/>
            <person name="Henrissat B."/>
            <person name="Grigoriev I.V."/>
            <person name="Hibbett D.S."/>
            <person name="Martin F."/>
            <person name="Nordberg H.P."/>
            <person name="Cantor M.N."/>
            <person name="Hua S.X."/>
        </authorList>
    </citation>
    <scope>NUCLEOTIDE SEQUENCE [LARGE SCALE GENOMIC DNA]</scope>
    <source>
        <strain evidence="2 3">MUT 4182</strain>
    </source>
</reference>
<proteinExistence type="predicted"/>
<organism evidence="2 3">
    <name type="scientific">Tulasnella calospora MUT 4182</name>
    <dbReference type="NCBI Taxonomy" id="1051891"/>
    <lineage>
        <taxon>Eukaryota</taxon>
        <taxon>Fungi</taxon>
        <taxon>Dikarya</taxon>
        <taxon>Basidiomycota</taxon>
        <taxon>Agaricomycotina</taxon>
        <taxon>Agaricomycetes</taxon>
        <taxon>Cantharellales</taxon>
        <taxon>Tulasnellaceae</taxon>
        <taxon>Tulasnella</taxon>
    </lineage>
</organism>
<dbReference type="AlphaFoldDB" id="A0A0C3Q6N5"/>
<dbReference type="EMBL" id="KN823246">
    <property type="protein sequence ID" value="KIO19009.1"/>
    <property type="molecule type" value="Genomic_DNA"/>
</dbReference>
<feature type="region of interest" description="Disordered" evidence="1">
    <location>
        <begin position="34"/>
        <end position="54"/>
    </location>
</feature>
<keyword evidence="3" id="KW-1185">Reference proteome</keyword>
<dbReference type="Proteomes" id="UP000054248">
    <property type="component" value="Unassembled WGS sequence"/>
</dbReference>
<reference evidence="3" key="2">
    <citation type="submission" date="2015-01" db="EMBL/GenBank/DDBJ databases">
        <title>Evolutionary Origins and Diversification of the Mycorrhizal Mutualists.</title>
        <authorList>
            <consortium name="DOE Joint Genome Institute"/>
            <consortium name="Mycorrhizal Genomics Consortium"/>
            <person name="Kohler A."/>
            <person name="Kuo A."/>
            <person name="Nagy L.G."/>
            <person name="Floudas D."/>
            <person name="Copeland A."/>
            <person name="Barry K.W."/>
            <person name="Cichocki N."/>
            <person name="Veneault-Fourrey C."/>
            <person name="LaButti K."/>
            <person name="Lindquist E.A."/>
            <person name="Lipzen A."/>
            <person name="Lundell T."/>
            <person name="Morin E."/>
            <person name="Murat C."/>
            <person name="Riley R."/>
            <person name="Ohm R."/>
            <person name="Sun H."/>
            <person name="Tunlid A."/>
            <person name="Henrissat B."/>
            <person name="Grigoriev I.V."/>
            <person name="Hibbett D.S."/>
            <person name="Martin F."/>
        </authorList>
    </citation>
    <scope>NUCLEOTIDE SEQUENCE [LARGE SCALE GENOMIC DNA]</scope>
    <source>
        <strain evidence="3">MUT 4182</strain>
    </source>
</reference>
<gene>
    <name evidence="2" type="ORF">M407DRAFT_246321</name>
</gene>